<evidence type="ECO:0000256" key="2">
    <source>
        <dbReference type="ARBA" id="ARBA00005900"/>
    </source>
</evidence>
<dbReference type="PANTHER" id="PTHR21191:SF7">
    <property type="entry name" value="AQUAPORIN-11"/>
    <property type="match status" value="1"/>
</dbReference>
<evidence type="ECO:0000256" key="6">
    <source>
        <dbReference type="PIRNR" id="PIRNR017529"/>
    </source>
</evidence>
<feature type="transmembrane region" description="Helical" evidence="6">
    <location>
        <begin position="232"/>
        <end position="250"/>
    </location>
</feature>
<dbReference type="EMBL" id="JAGXEW010000078">
    <property type="protein sequence ID" value="KAK1149140.1"/>
    <property type="molecule type" value="Genomic_DNA"/>
</dbReference>
<keyword evidence="9" id="KW-1185">Reference proteome</keyword>
<dbReference type="Gene3D" id="1.20.1080.10">
    <property type="entry name" value="Glycerol uptake facilitator protein"/>
    <property type="match status" value="1"/>
</dbReference>
<dbReference type="GO" id="GO:0005737">
    <property type="term" value="C:cytoplasm"/>
    <property type="evidence" value="ECO:0007669"/>
    <property type="project" value="TreeGrafter"/>
</dbReference>
<dbReference type="InterPro" id="IPR000425">
    <property type="entry name" value="MIP"/>
</dbReference>
<evidence type="ECO:0000256" key="7">
    <source>
        <dbReference type="RuleBase" id="RU000477"/>
    </source>
</evidence>
<evidence type="ECO:0000256" key="5">
    <source>
        <dbReference type="ARBA" id="ARBA00023136"/>
    </source>
</evidence>
<sequence>MATNNIEASIACLAVIVFFCEVARRVVLKITSKRYYEGLLMEIISTFQLCACTHELKLLGDYGIVDQQIGLTLTYVMTVVHLLTFRTATSNPSASLEQIYRRKLSVKSAILRIACQFLSAAVAKLVMHFTWSFAFSELHLRHSRTGLECVSGLHTSSVYNGAAVEFCCAFAVHSAVIKIQQLKAKYRVCFIAGVITFVVFAGLGPLTGAVFNPALAFSIQFPCRGNTFLENVIVYGLGPMLGMISSVLLFDKAIPTLVKRVGRKPVLKTE</sequence>
<dbReference type="PRINTS" id="PR00783">
    <property type="entry name" value="MINTRINSICP"/>
</dbReference>
<comment type="subcellular location">
    <subcellularLocation>
        <location evidence="1">Membrane</location>
        <topology evidence="1">Multi-pass membrane protein</topology>
    </subcellularLocation>
</comment>
<feature type="transmembrane region" description="Helical" evidence="6">
    <location>
        <begin position="109"/>
        <end position="131"/>
    </location>
</feature>
<dbReference type="InterPro" id="IPR016697">
    <property type="entry name" value="Aquaporin_11/12"/>
</dbReference>
<accession>A0AAD8CGU8</accession>
<evidence type="ECO:0000256" key="4">
    <source>
        <dbReference type="ARBA" id="ARBA00022989"/>
    </source>
</evidence>
<dbReference type="PIRSF" id="PIRSF017529">
    <property type="entry name" value="Aquaporin_11/12"/>
    <property type="match status" value="1"/>
</dbReference>
<feature type="transmembrane region" description="Helical" evidence="6">
    <location>
        <begin position="157"/>
        <end position="176"/>
    </location>
</feature>
<comment type="similarity">
    <text evidence="2">Belongs to the MIP/aquaporin (TC 1.A.8) family. AQP11/AQP12 subfamily.</text>
</comment>
<keyword evidence="4 6" id="KW-1133">Transmembrane helix</keyword>
<gene>
    <name evidence="8" type="primary">Aqp11</name>
    <name evidence="8" type="ORF">AOXY_G34798</name>
</gene>
<dbReference type="AlphaFoldDB" id="A0AAD8CGU8"/>
<evidence type="ECO:0000256" key="3">
    <source>
        <dbReference type="ARBA" id="ARBA00022692"/>
    </source>
</evidence>
<dbReference type="Pfam" id="PF00230">
    <property type="entry name" value="MIP"/>
    <property type="match status" value="1"/>
</dbReference>
<organism evidence="8 9">
    <name type="scientific">Acipenser oxyrinchus oxyrinchus</name>
    <dbReference type="NCBI Taxonomy" id="40147"/>
    <lineage>
        <taxon>Eukaryota</taxon>
        <taxon>Metazoa</taxon>
        <taxon>Chordata</taxon>
        <taxon>Craniata</taxon>
        <taxon>Vertebrata</taxon>
        <taxon>Euteleostomi</taxon>
        <taxon>Actinopterygii</taxon>
        <taxon>Chondrostei</taxon>
        <taxon>Acipenseriformes</taxon>
        <taxon>Acipenseridae</taxon>
        <taxon>Acipenser</taxon>
    </lineage>
</organism>
<name>A0AAD8CGU8_ACIOX</name>
<proteinExistence type="inferred from homology"/>
<dbReference type="InterPro" id="IPR051883">
    <property type="entry name" value="AQP11/12_channel"/>
</dbReference>
<feature type="transmembrane region" description="Helical" evidence="6">
    <location>
        <begin position="6"/>
        <end position="23"/>
    </location>
</feature>
<dbReference type="SUPFAM" id="SSF81338">
    <property type="entry name" value="Aquaporin-like"/>
    <property type="match status" value="1"/>
</dbReference>
<keyword evidence="7" id="KW-0813">Transport</keyword>
<dbReference type="PRINTS" id="PR02024">
    <property type="entry name" value="AQUAPORIN11"/>
</dbReference>
<dbReference type="Proteomes" id="UP001230051">
    <property type="component" value="Unassembled WGS sequence"/>
</dbReference>
<reference evidence="8" key="1">
    <citation type="submission" date="2022-02" db="EMBL/GenBank/DDBJ databases">
        <title>Atlantic sturgeon de novo genome assembly.</title>
        <authorList>
            <person name="Stock M."/>
            <person name="Klopp C."/>
            <person name="Guiguen Y."/>
            <person name="Cabau C."/>
            <person name="Parinello H."/>
            <person name="Santidrian Yebra-Pimentel E."/>
            <person name="Kuhl H."/>
            <person name="Dirks R.P."/>
            <person name="Guessner J."/>
            <person name="Wuertz S."/>
            <person name="Du K."/>
            <person name="Schartl M."/>
        </authorList>
    </citation>
    <scope>NUCLEOTIDE SEQUENCE</scope>
    <source>
        <strain evidence="8">STURGEONOMICS-FGT-2020</strain>
        <tissue evidence="8">Whole blood</tissue>
    </source>
</reference>
<protein>
    <recommendedName>
        <fullName evidence="6">Aquaporin</fullName>
    </recommendedName>
</protein>
<keyword evidence="3 6" id="KW-0812">Transmembrane</keyword>
<evidence type="ECO:0000256" key="1">
    <source>
        <dbReference type="ARBA" id="ARBA00004141"/>
    </source>
</evidence>
<feature type="transmembrane region" description="Helical" evidence="6">
    <location>
        <begin position="188"/>
        <end position="212"/>
    </location>
</feature>
<dbReference type="PANTHER" id="PTHR21191">
    <property type="entry name" value="AQUAPORIN"/>
    <property type="match status" value="1"/>
</dbReference>
<dbReference type="GO" id="GO:0015267">
    <property type="term" value="F:channel activity"/>
    <property type="evidence" value="ECO:0007669"/>
    <property type="project" value="InterPro"/>
</dbReference>
<dbReference type="InterPro" id="IPR023271">
    <property type="entry name" value="Aquaporin-like"/>
</dbReference>
<dbReference type="InterPro" id="IPR023266">
    <property type="entry name" value="Aquaporin_11"/>
</dbReference>
<comment type="caution">
    <text evidence="8">The sequence shown here is derived from an EMBL/GenBank/DDBJ whole genome shotgun (WGS) entry which is preliminary data.</text>
</comment>
<keyword evidence="5 6" id="KW-0472">Membrane</keyword>
<evidence type="ECO:0000313" key="8">
    <source>
        <dbReference type="EMBL" id="KAK1149140.1"/>
    </source>
</evidence>
<evidence type="ECO:0000313" key="9">
    <source>
        <dbReference type="Proteomes" id="UP001230051"/>
    </source>
</evidence>
<dbReference type="GO" id="GO:0016020">
    <property type="term" value="C:membrane"/>
    <property type="evidence" value="ECO:0007669"/>
    <property type="project" value="UniProtKB-SubCell"/>
</dbReference>